<dbReference type="STRING" id="1903179.BI347_15440"/>
<reference evidence="3 4" key="1">
    <citation type="submission" date="2016-09" db="EMBL/GenBank/DDBJ databases">
        <title>Chromobacterium muskegensis sp. nov., an insecticidal bacterium isolated from Sphagnum bogs.</title>
        <authorList>
            <person name="Sparks M.E."/>
            <person name="Blackburn M.B."/>
            <person name="Gundersen-Rindal D.E."/>
            <person name="Mitchell A."/>
            <person name="Farrar R."/>
            <person name="Kuhar D."/>
        </authorList>
    </citation>
    <scope>NUCLEOTIDE SEQUENCE [LARGE SCALE GENOMIC DNA]</scope>
    <source>
        <strain evidence="3 4">37-2</strain>
    </source>
</reference>
<protein>
    <submittedName>
        <fullName evidence="3">Uncharacterized protein</fullName>
    </submittedName>
</protein>
<accession>A0A1S1X5L0</accession>
<comment type="caution">
    <text evidence="3">The sequence shown here is derived from an EMBL/GenBank/DDBJ whole genome shotgun (WGS) entry which is preliminary data.</text>
</comment>
<sequence length="462" mass="49693">MSRHFAILLQALAIALGLSGFWLPAWHASAQYHGGYSAAATAAYLLPPLLAVALIAAAASILGERGERLLRALLLLTALYLLYKTGRSLLPALPALPIFGKLAAIPLLCAASWMTAARLSPGLCLRLASCVLLGAAFYAVTPYAFLALNQAGRYPVFSLQSPYAQAANSRNTLVILFDETGPQFIAPLLQTAADRKLRWADATVPAAGADTVNAIPAMLTGQRFDDVVPCGSRWLCSPTRSLSFDQLYAGRPDLDIVGFWHPYCAIRGLRYCRRITGVFYAPLARTFLCSPPYASMLLNCRPPVGSRDQALQQLLAAAFAAPFWREGGMLYLHLPLPHPSMESEENLQAHYLKSVGQASQVLGLLLDRMRARFGNDFSVILTSDHPLRTEGWCGPGREYQGPGCHTGLPVNKKRVPFIVISPSLPPLPRMPLTNVGVFHGNGPPRAQGAAASSRSGPAAPMA</sequence>
<feature type="compositionally biased region" description="Low complexity" evidence="1">
    <location>
        <begin position="442"/>
        <end position="462"/>
    </location>
</feature>
<evidence type="ECO:0000313" key="3">
    <source>
        <dbReference type="EMBL" id="OHX14739.1"/>
    </source>
</evidence>
<dbReference type="AlphaFoldDB" id="A0A1S1X5L0"/>
<feature type="transmembrane region" description="Helical" evidence="2">
    <location>
        <begin position="69"/>
        <end position="86"/>
    </location>
</feature>
<feature type="transmembrane region" description="Helical" evidence="2">
    <location>
        <begin position="123"/>
        <end position="145"/>
    </location>
</feature>
<feature type="transmembrane region" description="Helical" evidence="2">
    <location>
        <begin position="40"/>
        <end position="62"/>
    </location>
</feature>
<dbReference type="OrthoDB" id="8910724at2"/>
<dbReference type="InterPro" id="IPR017850">
    <property type="entry name" value="Alkaline_phosphatase_core_sf"/>
</dbReference>
<keyword evidence="2" id="KW-0472">Membrane</keyword>
<proteinExistence type="predicted"/>
<evidence type="ECO:0000256" key="1">
    <source>
        <dbReference type="SAM" id="MobiDB-lite"/>
    </source>
</evidence>
<feature type="transmembrane region" description="Helical" evidence="2">
    <location>
        <begin position="98"/>
        <end position="116"/>
    </location>
</feature>
<gene>
    <name evidence="3" type="ORF">BI347_15440</name>
</gene>
<feature type="region of interest" description="Disordered" evidence="1">
    <location>
        <begin position="439"/>
        <end position="462"/>
    </location>
</feature>
<evidence type="ECO:0000256" key="2">
    <source>
        <dbReference type="SAM" id="Phobius"/>
    </source>
</evidence>
<keyword evidence="2" id="KW-0812">Transmembrane</keyword>
<name>A0A1S1X5L0_9NEIS</name>
<evidence type="ECO:0000313" key="4">
    <source>
        <dbReference type="Proteomes" id="UP000180088"/>
    </source>
</evidence>
<keyword evidence="2" id="KW-1133">Transmembrane helix</keyword>
<dbReference type="SUPFAM" id="SSF53649">
    <property type="entry name" value="Alkaline phosphatase-like"/>
    <property type="match status" value="1"/>
</dbReference>
<dbReference type="Gene3D" id="3.40.720.10">
    <property type="entry name" value="Alkaline Phosphatase, subunit A"/>
    <property type="match status" value="1"/>
</dbReference>
<organism evidence="3 4">
    <name type="scientific">Chromobacterium sphagni</name>
    <dbReference type="NCBI Taxonomy" id="1903179"/>
    <lineage>
        <taxon>Bacteria</taxon>
        <taxon>Pseudomonadati</taxon>
        <taxon>Pseudomonadota</taxon>
        <taxon>Betaproteobacteria</taxon>
        <taxon>Neisseriales</taxon>
        <taxon>Chromobacteriaceae</taxon>
        <taxon>Chromobacterium</taxon>
    </lineage>
</organism>
<dbReference type="Proteomes" id="UP000180088">
    <property type="component" value="Unassembled WGS sequence"/>
</dbReference>
<dbReference type="EMBL" id="MKCS01000001">
    <property type="protein sequence ID" value="OHX14739.1"/>
    <property type="molecule type" value="Genomic_DNA"/>
</dbReference>
<dbReference type="RefSeq" id="WP_071116256.1">
    <property type="nucleotide sequence ID" value="NZ_MKCS01000001.1"/>
</dbReference>